<evidence type="ECO:0000259" key="1">
    <source>
        <dbReference type="PROSITE" id="PS50853"/>
    </source>
</evidence>
<dbReference type="Pfam" id="PF00041">
    <property type="entry name" value="fn3"/>
    <property type="match status" value="1"/>
</dbReference>
<comment type="caution">
    <text evidence="2">The sequence shown here is derived from an EMBL/GenBank/DDBJ whole genome shotgun (WGS) entry which is preliminary data.</text>
</comment>
<organism evidence="2 3">
    <name type="scientific">Goodea atripinnis</name>
    <dbReference type="NCBI Taxonomy" id="208336"/>
    <lineage>
        <taxon>Eukaryota</taxon>
        <taxon>Metazoa</taxon>
        <taxon>Chordata</taxon>
        <taxon>Craniata</taxon>
        <taxon>Vertebrata</taxon>
        <taxon>Euteleostomi</taxon>
        <taxon>Actinopterygii</taxon>
        <taxon>Neopterygii</taxon>
        <taxon>Teleostei</taxon>
        <taxon>Neoteleostei</taxon>
        <taxon>Acanthomorphata</taxon>
        <taxon>Ovalentaria</taxon>
        <taxon>Atherinomorphae</taxon>
        <taxon>Cyprinodontiformes</taxon>
        <taxon>Goodeidae</taxon>
        <taxon>Goodea</taxon>
    </lineage>
</organism>
<dbReference type="CDD" id="cd00063">
    <property type="entry name" value="FN3"/>
    <property type="match status" value="1"/>
</dbReference>
<dbReference type="InterPro" id="IPR036116">
    <property type="entry name" value="FN3_sf"/>
</dbReference>
<dbReference type="InterPro" id="IPR013783">
    <property type="entry name" value="Ig-like_fold"/>
</dbReference>
<name>A0ABV0NVF1_9TELE</name>
<keyword evidence="3" id="KW-1185">Reference proteome</keyword>
<evidence type="ECO:0000313" key="3">
    <source>
        <dbReference type="Proteomes" id="UP001476798"/>
    </source>
</evidence>
<proteinExistence type="predicted"/>
<gene>
    <name evidence="2" type="ORF">GOODEAATRI_005476</name>
</gene>
<dbReference type="PANTHER" id="PTHR47135">
    <property type="entry name" value="FIBRONECTIN TYPE III DOMAIN-CONTAINING PROTEIN 7"/>
    <property type="match status" value="1"/>
</dbReference>
<dbReference type="PROSITE" id="PS50853">
    <property type="entry name" value="FN3"/>
    <property type="match status" value="1"/>
</dbReference>
<dbReference type="Gene3D" id="2.60.40.10">
    <property type="entry name" value="Immunoglobulins"/>
    <property type="match status" value="2"/>
</dbReference>
<sequence length="239" mass="25640">MYIATATADDGHNHTCSSNYSSSCNFTDLHCGETYAVSVVTVDQGCWSKPSSAVQLRTALCPPANLTGHVCCETNTLTLTWGPVTGASYVLQWESIGSTSPPSEFITSNISHSLSNLLCGERYTFRVAAQKDCRSSFSLPIVIRTAPCQPTNLTVRVDCGTNNGNFSWAESSGASFYMVEITGKHGHTASCSSNDTSCAMKLHCGRLYSATLVASTESCNSTRHTNIYFNSGETHNCPL</sequence>
<dbReference type="SUPFAM" id="SSF49265">
    <property type="entry name" value="Fibronectin type III"/>
    <property type="match status" value="3"/>
</dbReference>
<evidence type="ECO:0000313" key="2">
    <source>
        <dbReference type="EMBL" id="MEQ2174207.1"/>
    </source>
</evidence>
<dbReference type="InterPro" id="IPR003961">
    <property type="entry name" value="FN3_dom"/>
</dbReference>
<dbReference type="Proteomes" id="UP001476798">
    <property type="component" value="Unassembled WGS sequence"/>
</dbReference>
<feature type="domain" description="Fibronectin type-III" evidence="1">
    <location>
        <begin position="62"/>
        <end position="148"/>
    </location>
</feature>
<dbReference type="EMBL" id="JAHRIO010050225">
    <property type="protein sequence ID" value="MEQ2174207.1"/>
    <property type="molecule type" value="Genomic_DNA"/>
</dbReference>
<reference evidence="2 3" key="1">
    <citation type="submission" date="2021-06" db="EMBL/GenBank/DDBJ databases">
        <authorList>
            <person name="Palmer J.M."/>
        </authorList>
    </citation>
    <scope>NUCLEOTIDE SEQUENCE [LARGE SCALE GENOMIC DNA]</scope>
    <source>
        <strain evidence="2 3">GA_2019</strain>
        <tissue evidence="2">Muscle</tissue>
    </source>
</reference>
<protein>
    <recommendedName>
        <fullName evidence="1">Fibronectin type-III domain-containing protein</fullName>
    </recommendedName>
</protein>
<accession>A0ABV0NVF1</accession>
<dbReference type="PANTHER" id="PTHR47135:SF3">
    <property type="entry name" value="FIBRONECTIN TYPE-III DOMAIN-CONTAINING PROTEIN"/>
    <property type="match status" value="1"/>
</dbReference>